<keyword evidence="1" id="KW-0812">Transmembrane</keyword>
<sequence>MKKRSYRTNQAKASTTSADITNINELPCSNFTYNAAATQSSNYKSDIKGAKKPNRFSILLSECKREKEIISVDIKQKYNTTKPNGEKGNKKNKKCNKTIAFTRSFFIITVVLFLKFLPTLGSLLCTFS</sequence>
<organism evidence="2 3">
    <name type="scientific">Sinanodonta woodiana</name>
    <name type="common">Chinese pond mussel</name>
    <name type="synonym">Anodonta woodiana</name>
    <dbReference type="NCBI Taxonomy" id="1069815"/>
    <lineage>
        <taxon>Eukaryota</taxon>
        <taxon>Metazoa</taxon>
        <taxon>Spiralia</taxon>
        <taxon>Lophotrochozoa</taxon>
        <taxon>Mollusca</taxon>
        <taxon>Bivalvia</taxon>
        <taxon>Autobranchia</taxon>
        <taxon>Heteroconchia</taxon>
        <taxon>Palaeoheterodonta</taxon>
        <taxon>Unionida</taxon>
        <taxon>Unionoidea</taxon>
        <taxon>Unionidae</taxon>
        <taxon>Unioninae</taxon>
        <taxon>Sinanodonta</taxon>
    </lineage>
</organism>
<dbReference type="EMBL" id="JBJQND010000013">
    <property type="protein sequence ID" value="KAL3858530.1"/>
    <property type="molecule type" value="Genomic_DNA"/>
</dbReference>
<gene>
    <name evidence="2" type="ORF">ACJMK2_013115</name>
</gene>
<comment type="caution">
    <text evidence="2">The sequence shown here is derived from an EMBL/GenBank/DDBJ whole genome shotgun (WGS) entry which is preliminary data.</text>
</comment>
<keyword evidence="1" id="KW-1133">Transmembrane helix</keyword>
<dbReference type="Proteomes" id="UP001634394">
    <property type="component" value="Unassembled WGS sequence"/>
</dbReference>
<accession>A0ABD3VAB8</accession>
<evidence type="ECO:0000256" key="1">
    <source>
        <dbReference type="SAM" id="Phobius"/>
    </source>
</evidence>
<protein>
    <submittedName>
        <fullName evidence="2">Uncharacterized protein</fullName>
    </submittedName>
</protein>
<name>A0ABD3VAB8_SINWO</name>
<keyword evidence="1" id="KW-0472">Membrane</keyword>
<feature type="transmembrane region" description="Helical" evidence="1">
    <location>
        <begin position="100"/>
        <end position="118"/>
    </location>
</feature>
<keyword evidence="3" id="KW-1185">Reference proteome</keyword>
<proteinExistence type="predicted"/>
<reference evidence="2 3" key="1">
    <citation type="submission" date="2024-11" db="EMBL/GenBank/DDBJ databases">
        <title>Chromosome-level genome assembly of the freshwater bivalve Anodonta woodiana.</title>
        <authorList>
            <person name="Chen X."/>
        </authorList>
    </citation>
    <scope>NUCLEOTIDE SEQUENCE [LARGE SCALE GENOMIC DNA]</scope>
    <source>
        <strain evidence="2">MN2024</strain>
        <tissue evidence="2">Gills</tissue>
    </source>
</reference>
<evidence type="ECO:0000313" key="3">
    <source>
        <dbReference type="Proteomes" id="UP001634394"/>
    </source>
</evidence>
<dbReference type="AlphaFoldDB" id="A0ABD3VAB8"/>
<evidence type="ECO:0000313" key="2">
    <source>
        <dbReference type="EMBL" id="KAL3858530.1"/>
    </source>
</evidence>